<dbReference type="InterPro" id="IPR037289">
    <property type="entry name" value="Elp2"/>
</dbReference>
<dbReference type="Proteomes" id="UP000054302">
    <property type="component" value="Unassembled WGS sequence"/>
</dbReference>
<keyword evidence="6" id="KW-0963">Cytoplasm</keyword>
<organism evidence="12 13">
    <name type="scientific">Exophiala mesophila</name>
    <name type="common">Black yeast-like fungus</name>
    <dbReference type="NCBI Taxonomy" id="212818"/>
    <lineage>
        <taxon>Eukaryota</taxon>
        <taxon>Fungi</taxon>
        <taxon>Dikarya</taxon>
        <taxon>Ascomycota</taxon>
        <taxon>Pezizomycotina</taxon>
        <taxon>Eurotiomycetes</taxon>
        <taxon>Chaetothyriomycetidae</taxon>
        <taxon>Chaetothyriales</taxon>
        <taxon>Herpotrichiellaceae</taxon>
        <taxon>Exophiala</taxon>
    </lineage>
</organism>
<dbReference type="SUPFAM" id="SSF50978">
    <property type="entry name" value="WD40 repeat-like"/>
    <property type="match status" value="3"/>
</dbReference>
<dbReference type="InterPro" id="IPR001680">
    <property type="entry name" value="WD40_rpt"/>
</dbReference>
<dbReference type="PANTHER" id="PTHR44111:SF1">
    <property type="entry name" value="ELONGATOR COMPLEX PROTEIN 2"/>
    <property type="match status" value="1"/>
</dbReference>
<proteinExistence type="inferred from homology"/>
<sequence>MTNLIVEEYYSVGGNRHSAAADWSTISDHLAFGADNNIAIWSPTRHSRHGISAILKGHSDKVTAVKFLTSSTTQHPQHLVGGSADGRIALWKVPDNGARWEAAVANVVAHSGTVNTIATIAGINAFATGGADGKIKLWRVDGDNLEVLGELNLKPRCIPLALALSPFSQEKSPDSAVVVVGGTRNDVQVYSAESISTAPRFTLCATLTGHEGWIRSLSITTNTDGGLLLASASQDKYIRIWRFRDGNTSTATAPSSTNSTAPSTTSLTAKVQTVYAGASKYLITFEALLLGHEDWVYSTAWNPKSLTQQLLTASADGSLSIWEADPASGVWVSISRLGDISSQKGATTATGSSGGFWTGLWSPNGDHVTCLGRTGSWRLWTYNSASEFWTQTYGVSGHIGPVNGVCWAPDGSYLLTTSSDQTTRLHAQWSSDDIWSWHEFSRPQIHGYDLNCISSITAHQFASGADEKLLRVFNKPRDIAAMLHRLCKISLPTEDAKLPDTAAIPVLGLSNKATDEHDATIETTEGELDANQESDYGSMLFNSAEPPTEDLLARHTLWPEEEKLYGHTYEISEGVTSTDGKLLMTACKASSIDNAVIRLYETEGWNEIKPPLVAHSLTITRLAHCPRTPGYILSVGRDRQWAVFQQSEKTAGQWTLVASNPKAHTRMILDCAWFMNVSSPSFVTAGRDKSMKVWSAQVSSNQFNVACVLEVKRKSAVTAVAVLSEKSRWIIAAGEDDGSISIHVLGGADGMRVVTSLDIEARLCPSATVSRLAWRPCMEGVSYCQLAVASVDGSIRILRVNLEELGGE</sequence>
<evidence type="ECO:0000256" key="9">
    <source>
        <dbReference type="ARBA" id="ARBA00022737"/>
    </source>
</evidence>
<dbReference type="FunFam" id="2.130.10.10:FF:000400">
    <property type="entry name" value="Elongator acetyltransferase complex subunit 2"/>
    <property type="match status" value="1"/>
</dbReference>
<feature type="repeat" description="WD" evidence="11">
    <location>
        <begin position="395"/>
        <end position="425"/>
    </location>
</feature>
<dbReference type="GO" id="GO:0005634">
    <property type="term" value="C:nucleus"/>
    <property type="evidence" value="ECO:0007669"/>
    <property type="project" value="UniProtKB-SubCell"/>
</dbReference>
<dbReference type="Gene3D" id="2.130.10.10">
    <property type="entry name" value="YVTN repeat-like/Quinoprotein amine dehydrogenase"/>
    <property type="match status" value="5"/>
</dbReference>
<protein>
    <recommendedName>
        <fullName evidence="5">Elongator complex protein 2</fullName>
    </recommendedName>
</protein>
<dbReference type="InterPro" id="IPR036322">
    <property type="entry name" value="WD40_repeat_dom_sf"/>
</dbReference>
<dbReference type="OMA" id="ENFRHIS"/>
<dbReference type="UniPathway" id="UPA00988"/>
<feature type="repeat" description="WD" evidence="11">
    <location>
        <begin position="107"/>
        <end position="141"/>
    </location>
</feature>
<keyword evidence="8" id="KW-0819">tRNA processing</keyword>
<feature type="repeat" description="WD" evidence="11">
    <location>
        <begin position="55"/>
        <end position="93"/>
    </location>
</feature>
<dbReference type="HOGENOM" id="CLU_006430_0_0_1"/>
<keyword evidence="10" id="KW-0539">Nucleus</keyword>
<dbReference type="PROSITE" id="PS50082">
    <property type="entry name" value="WD_REPEATS_2"/>
    <property type="match status" value="5"/>
</dbReference>
<dbReference type="SMART" id="SM00320">
    <property type="entry name" value="WD40"/>
    <property type="match status" value="13"/>
</dbReference>
<dbReference type="PROSITE" id="PS50294">
    <property type="entry name" value="WD_REPEATS_REGION"/>
    <property type="match status" value="3"/>
</dbReference>
<dbReference type="GO" id="GO:0005737">
    <property type="term" value="C:cytoplasm"/>
    <property type="evidence" value="ECO:0007669"/>
    <property type="project" value="UniProtKB-SubCell"/>
</dbReference>
<keyword evidence="7 11" id="KW-0853">WD repeat</keyword>
<evidence type="ECO:0000313" key="12">
    <source>
        <dbReference type="EMBL" id="KIV90788.1"/>
    </source>
</evidence>
<dbReference type="PANTHER" id="PTHR44111">
    <property type="entry name" value="ELONGATOR COMPLEX PROTEIN 2"/>
    <property type="match status" value="1"/>
</dbReference>
<evidence type="ECO:0000256" key="5">
    <source>
        <dbReference type="ARBA" id="ARBA00020267"/>
    </source>
</evidence>
<dbReference type="AlphaFoldDB" id="A0A0D1ZVC3"/>
<reference evidence="12 13" key="1">
    <citation type="submission" date="2015-01" db="EMBL/GenBank/DDBJ databases">
        <title>The Genome Sequence of Exophiala mesophila CBS40295.</title>
        <authorList>
            <consortium name="The Broad Institute Genomics Platform"/>
            <person name="Cuomo C."/>
            <person name="de Hoog S."/>
            <person name="Gorbushina A."/>
            <person name="Stielow B."/>
            <person name="Teixiera M."/>
            <person name="Abouelleil A."/>
            <person name="Chapman S.B."/>
            <person name="Priest M."/>
            <person name="Young S.K."/>
            <person name="Wortman J."/>
            <person name="Nusbaum C."/>
            <person name="Birren B."/>
        </authorList>
    </citation>
    <scope>NUCLEOTIDE SEQUENCE [LARGE SCALE GENOMIC DNA]</scope>
    <source>
        <strain evidence="12 13">CBS 40295</strain>
    </source>
</reference>
<evidence type="ECO:0000256" key="7">
    <source>
        <dbReference type="ARBA" id="ARBA00022574"/>
    </source>
</evidence>
<accession>A0A0D1ZVC3</accession>
<comment type="subcellular location">
    <subcellularLocation>
        <location evidence="2">Cytoplasm</location>
    </subcellularLocation>
    <subcellularLocation>
        <location evidence="1">Nucleus</location>
    </subcellularLocation>
</comment>
<name>A0A0D1ZVC3_EXOME</name>
<dbReference type="OrthoDB" id="27911at2759"/>
<dbReference type="InterPro" id="IPR015943">
    <property type="entry name" value="WD40/YVTN_repeat-like_dom_sf"/>
</dbReference>
<evidence type="ECO:0000256" key="2">
    <source>
        <dbReference type="ARBA" id="ARBA00004496"/>
    </source>
</evidence>
<evidence type="ECO:0000256" key="4">
    <source>
        <dbReference type="ARBA" id="ARBA00005881"/>
    </source>
</evidence>
<gene>
    <name evidence="12" type="ORF">PV10_05396</name>
</gene>
<dbReference type="RefSeq" id="XP_016222362.1">
    <property type="nucleotide sequence ID" value="XM_016370069.1"/>
</dbReference>
<evidence type="ECO:0000256" key="1">
    <source>
        <dbReference type="ARBA" id="ARBA00004123"/>
    </source>
</evidence>
<evidence type="ECO:0000256" key="3">
    <source>
        <dbReference type="ARBA" id="ARBA00005043"/>
    </source>
</evidence>
<evidence type="ECO:0000313" key="13">
    <source>
        <dbReference type="Proteomes" id="UP000054302"/>
    </source>
</evidence>
<comment type="pathway">
    <text evidence="3">tRNA modification; 5-methoxycarbonylmethyl-2-thiouridine-tRNA biosynthesis.</text>
</comment>
<dbReference type="VEuPathDB" id="FungiDB:PV10_05396"/>
<evidence type="ECO:0000256" key="6">
    <source>
        <dbReference type="ARBA" id="ARBA00022490"/>
    </source>
</evidence>
<keyword evidence="13" id="KW-1185">Reference proteome</keyword>
<dbReference type="CDD" id="cd00200">
    <property type="entry name" value="WD40"/>
    <property type="match status" value="1"/>
</dbReference>
<dbReference type="GeneID" id="27323241"/>
<dbReference type="GO" id="GO:0002098">
    <property type="term" value="P:tRNA wobble uridine modification"/>
    <property type="evidence" value="ECO:0007669"/>
    <property type="project" value="InterPro"/>
</dbReference>
<dbReference type="STRING" id="212818.A0A0D1ZVC3"/>
<dbReference type="Pfam" id="PF00400">
    <property type="entry name" value="WD40"/>
    <property type="match status" value="5"/>
</dbReference>
<dbReference type="GO" id="GO:0033588">
    <property type="term" value="C:elongator holoenzyme complex"/>
    <property type="evidence" value="ECO:0007669"/>
    <property type="project" value="InterPro"/>
</dbReference>
<evidence type="ECO:0000256" key="8">
    <source>
        <dbReference type="ARBA" id="ARBA00022694"/>
    </source>
</evidence>
<dbReference type="EMBL" id="KN847523">
    <property type="protein sequence ID" value="KIV90788.1"/>
    <property type="molecule type" value="Genomic_DNA"/>
</dbReference>
<evidence type="ECO:0000256" key="10">
    <source>
        <dbReference type="ARBA" id="ARBA00023242"/>
    </source>
</evidence>
<feature type="repeat" description="WD" evidence="11">
    <location>
        <begin position="207"/>
        <end position="251"/>
    </location>
</feature>
<feature type="repeat" description="WD" evidence="11">
    <location>
        <begin position="289"/>
        <end position="323"/>
    </location>
</feature>
<keyword evidence="9" id="KW-0677">Repeat</keyword>
<evidence type="ECO:0000256" key="11">
    <source>
        <dbReference type="PROSITE-ProRule" id="PRU00221"/>
    </source>
</evidence>
<comment type="similarity">
    <text evidence="4">Belongs to the WD repeat ELP2 family.</text>
</comment>